<evidence type="ECO:0000256" key="2">
    <source>
        <dbReference type="ARBA" id="ARBA00023002"/>
    </source>
</evidence>
<dbReference type="AlphaFoldDB" id="A0A2G0CKL4"/>
<dbReference type="EMBL" id="PDLO01000001">
    <property type="protein sequence ID" value="PHL00520.1"/>
    <property type="molecule type" value="Genomic_DNA"/>
</dbReference>
<keyword evidence="7" id="KW-1185">Reference proteome</keyword>
<dbReference type="GO" id="GO:0016491">
    <property type="term" value="F:oxidoreductase activity"/>
    <property type="evidence" value="ECO:0007669"/>
    <property type="project" value="UniProtKB-KW"/>
</dbReference>
<accession>A0A2G0CKL4</accession>
<feature type="domain" description="NADP-dependent oxidoreductase" evidence="5">
    <location>
        <begin position="15"/>
        <end position="335"/>
    </location>
</feature>
<dbReference type="SUPFAM" id="SSF51430">
    <property type="entry name" value="NAD(P)-linked oxidoreductase"/>
    <property type="match status" value="1"/>
</dbReference>
<dbReference type="Pfam" id="PF00248">
    <property type="entry name" value="Aldo_ket_red"/>
    <property type="match status" value="1"/>
</dbReference>
<sequence length="344" mass="39138">MRYGPFGPTDWQVSKLCLGTMTFGQQNTEEEGHRQLDYALERGINLIDTAEMYSVPPRPETQGSTERIIGTWIRARNQRDRFYLATKIAGPGKMAAHIRPDLGFGRAQLREAIGKSLDRLQTDYVDLYQLHWPERETNFFGQRGLQELDGWEDNFQEMMEALQELQREGLIREWGMSNETPWGLMHALHLADKHGLPRPVSIQNPYSLLARGFEVGLAEVCLREKVAGFPYSPLAMGRLTGKYLRGEDTPNSRLNQFTHYTRYNSDNCLEATRAYAEVAEKHGLNMGQMALAFVTDRPFNQSNIIGATSLEQLKENIDSINLRLSEEVLTDLEKVQAAFPNPAV</sequence>
<evidence type="ECO:0000313" key="7">
    <source>
        <dbReference type="Proteomes" id="UP000226437"/>
    </source>
</evidence>
<protein>
    <recommendedName>
        <fullName evidence="4">Protein tas</fullName>
    </recommendedName>
</protein>
<dbReference type="CDD" id="cd19094">
    <property type="entry name" value="AKR_Tas-like"/>
    <property type="match status" value="1"/>
</dbReference>
<keyword evidence="1" id="KW-0521">NADP</keyword>
<proteinExistence type="inferred from homology"/>
<comment type="similarity">
    <text evidence="3">Belongs to the aldo/keto reductase family. Aldo/keto reductase 2 subfamily.</text>
</comment>
<evidence type="ECO:0000259" key="5">
    <source>
        <dbReference type="Pfam" id="PF00248"/>
    </source>
</evidence>
<dbReference type="OrthoDB" id="9773828at2"/>
<evidence type="ECO:0000256" key="4">
    <source>
        <dbReference type="ARBA" id="ARBA00070119"/>
    </source>
</evidence>
<keyword evidence="2" id="KW-0560">Oxidoreductase</keyword>
<dbReference type="InterPro" id="IPR023210">
    <property type="entry name" value="NADP_OxRdtase_dom"/>
</dbReference>
<name>A0A2G0CKL4_9BACT</name>
<evidence type="ECO:0000256" key="3">
    <source>
        <dbReference type="ARBA" id="ARBA00038157"/>
    </source>
</evidence>
<organism evidence="6 7">
    <name type="scientific">Neolewinella marina</name>
    <dbReference type="NCBI Taxonomy" id="438751"/>
    <lineage>
        <taxon>Bacteria</taxon>
        <taxon>Pseudomonadati</taxon>
        <taxon>Bacteroidota</taxon>
        <taxon>Saprospiria</taxon>
        <taxon>Saprospirales</taxon>
        <taxon>Lewinellaceae</taxon>
        <taxon>Neolewinella</taxon>
    </lineage>
</organism>
<dbReference type="InterPro" id="IPR050523">
    <property type="entry name" value="AKR_Detox_Biosynth"/>
</dbReference>
<dbReference type="Gene3D" id="3.20.20.100">
    <property type="entry name" value="NADP-dependent oxidoreductase domain"/>
    <property type="match status" value="1"/>
</dbReference>
<evidence type="ECO:0000313" key="6">
    <source>
        <dbReference type="EMBL" id="PHL00520.1"/>
    </source>
</evidence>
<dbReference type="FunFam" id="3.20.20.100:FF:000005">
    <property type="entry name" value="NADP(H)-dependent aldo-keto reductase"/>
    <property type="match status" value="1"/>
</dbReference>
<dbReference type="PANTHER" id="PTHR43364:SF4">
    <property type="entry name" value="NAD(P)-LINKED OXIDOREDUCTASE SUPERFAMILY PROTEIN"/>
    <property type="match status" value="1"/>
</dbReference>
<comment type="caution">
    <text evidence="6">The sequence shown here is derived from an EMBL/GenBank/DDBJ whole genome shotgun (WGS) entry which is preliminary data.</text>
</comment>
<reference evidence="6 7" key="1">
    <citation type="submission" date="2017-10" db="EMBL/GenBank/DDBJ databases">
        <title>The draft genome sequence of Lewinella marina KCTC 32374.</title>
        <authorList>
            <person name="Wang K."/>
        </authorList>
    </citation>
    <scope>NUCLEOTIDE SEQUENCE [LARGE SCALE GENOMIC DNA]</scope>
    <source>
        <strain evidence="6 7">MKG-38</strain>
    </source>
</reference>
<gene>
    <name evidence="6" type="ORF">CGL56_01820</name>
</gene>
<dbReference type="InterPro" id="IPR036812">
    <property type="entry name" value="NAD(P)_OxRdtase_dom_sf"/>
</dbReference>
<evidence type="ECO:0000256" key="1">
    <source>
        <dbReference type="ARBA" id="ARBA00022857"/>
    </source>
</evidence>
<dbReference type="PANTHER" id="PTHR43364">
    <property type="entry name" value="NADH-SPECIFIC METHYLGLYOXAL REDUCTASE-RELATED"/>
    <property type="match status" value="1"/>
</dbReference>
<dbReference type="Proteomes" id="UP000226437">
    <property type="component" value="Unassembled WGS sequence"/>
</dbReference>